<proteinExistence type="inferred from homology"/>
<dbReference type="Pfam" id="PF02616">
    <property type="entry name" value="SMC_ScpA"/>
    <property type="match status" value="1"/>
</dbReference>
<keyword evidence="5" id="KW-0963">Cytoplasm</keyword>
<sequence length="251" mass="29345">MEEIKIKINDFEGPLDLLLHLVSQYKMDVFQVPLVPVIEQYLTYVNTMKNLELEIAGDYMVMASQLMLIKSRRLLPTVADEFQEDTEQLEQDILSQIDEYRKFKALSQELAGLHENRSQFYSKAKTEVISDDVVLLKDKSTIDLYLAFNRLLEIKQQMDTANNTTIEAEKYSIADKIVLLIEDFKHYETRTFSQLFAEDTSREEMLTTFLALLELIKNQVLSFEQEDTFAEISFRRNEQLQEEEADDGQRA</sequence>
<dbReference type="GO" id="GO:0006260">
    <property type="term" value="P:DNA replication"/>
    <property type="evidence" value="ECO:0007669"/>
    <property type="project" value="UniProtKB-UniRule"/>
</dbReference>
<name>A0A2R5HGQ2_9LACT</name>
<keyword evidence="3 5" id="KW-0131">Cell cycle</keyword>
<organism evidence="6 7">
    <name type="scientific">Lactococcus termiticola</name>
    <dbReference type="NCBI Taxonomy" id="2169526"/>
    <lineage>
        <taxon>Bacteria</taxon>
        <taxon>Bacillati</taxon>
        <taxon>Bacillota</taxon>
        <taxon>Bacilli</taxon>
        <taxon>Lactobacillales</taxon>
        <taxon>Streptococcaceae</taxon>
        <taxon>Lactococcus</taxon>
    </lineage>
</organism>
<reference evidence="6 7" key="1">
    <citation type="journal article" date="2018" name="Genome Announc.">
        <title>Draft Genome Sequence of Lactococcus sp. Strain NtB2 (JCM 32569), Isolated from the Gut of the Higher Termite Nasutitermes takasagoensis.</title>
        <authorList>
            <person name="Noda S."/>
            <person name="Aihara C."/>
            <person name="Yuki M."/>
            <person name="Ohkuma M."/>
        </authorList>
    </citation>
    <scope>NUCLEOTIDE SEQUENCE [LARGE SCALE GENOMIC DNA]</scope>
    <source>
        <strain evidence="6 7">NtB2</strain>
    </source>
</reference>
<evidence type="ECO:0000256" key="4">
    <source>
        <dbReference type="ARBA" id="ARBA00044777"/>
    </source>
</evidence>
<evidence type="ECO:0000256" key="2">
    <source>
        <dbReference type="ARBA" id="ARBA00022829"/>
    </source>
</evidence>
<comment type="similarity">
    <text evidence="5">Belongs to the ScpA family.</text>
</comment>
<keyword evidence="2 5" id="KW-0159">Chromosome partition</keyword>
<evidence type="ECO:0000256" key="5">
    <source>
        <dbReference type="HAMAP-Rule" id="MF_01805"/>
    </source>
</evidence>
<dbReference type="PANTHER" id="PTHR33969:SF2">
    <property type="entry name" value="SEGREGATION AND CONDENSATION PROTEIN A"/>
    <property type="match status" value="1"/>
</dbReference>
<dbReference type="AlphaFoldDB" id="A0A2R5HGQ2"/>
<protein>
    <recommendedName>
        <fullName evidence="4 5">Segregation and condensation protein A</fullName>
    </recommendedName>
</protein>
<comment type="subunit">
    <text evidence="5">Component of a cohesin-like complex composed of ScpA, ScpB and the Smc homodimer, in which ScpA and ScpB bind to the head domain of Smc. The presence of the three proteins is required for the association of the complex with DNA.</text>
</comment>
<dbReference type="PANTHER" id="PTHR33969">
    <property type="entry name" value="SEGREGATION AND CONDENSATION PROTEIN A"/>
    <property type="match status" value="1"/>
</dbReference>
<dbReference type="OrthoDB" id="9811016at2"/>
<dbReference type="Proteomes" id="UP000245021">
    <property type="component" value="Unassembled WGS sequence"/>
</dbReference>
<comment type="function">
    <text evidence="5">Participates in chromosomal partition during cell division. May act via the formation of a condensin-like complex containing Smc and ScpB that pull DNA away from mid-cell into both cell halves.</text>
</comment>
<dbReference type="GO" id="GO:0005737">
    <property type="term" value="C:cytoplasm"/>
    <property type="evidence" value="ECO:0007669"/>
    <property type="project" value="UniProtKB-SubCell"/>
</dbReference>
<gene>
    <name evidence="5 6" type="primary">scpA</name>
    <name evidence="6" type="ORF">NtB2_01332</name>
</gene>
<dbReference type="Gene3D" id="6.10.250.2410">
    <property type="match status" value="1"/>
</dbReference>
<dbReference type="Gene3D" id="1.10.10.580">
    <property type="entry name" value="Structural maintenance of chromosome 1. Chain E"/>
    <property type="match status" value="1"/>
</dbReference>
<keyword evidence="7" id="KW-1185">Reference proteome</keyword>
<evidence type="ECO:0000256" key="1">
    <source>
        <dbReference type="ARBA" id="ARBA00022618"/>
    </source>
</evidence>
<dbReference type="InterPro" id="IPR003768">
    <property type="entry name" value="ScpA"/>
</dbReference>
<evidence type="ECO:0000256" key="3">
    <source>
        <dbReference type="ARBA" id="ARBA00023306"/>
    </source>
</evidence>
<accession>A0A2R5HGQ2</accession>
<comment type="caution">
    <text evidence="6">The sequence shown here is derived from an EMBL/GenBank/DDBJ whole genome shotgun (WGS) entry which is preliminary data.</text>
</comment>
<dbReference type="EMBL" id="BFFO01000008">
    <property type="protein sequence ID" value="GBG97194.1"/>
    <property type="molecule type" value="Genomic_DNA"/>
</dbReference>
<dbReference type="NCBIfam" id="NF000993">
    <property type="entry name" value="PRK00104.1-2"/>
    <property type="match status" value="1"/>
</dbReference>
<comment type="subcellular location">
    <subcellularLocation>
        <location evidence="5">Cytoplasm</location>
    </subcellularLocation>
    <text evidence="5">Associated with two foci at the outer edges of the nucleoid region in young cells, and at four foci within both cell halves in older cells.</text>
</comment>
<evidence type="ECO:0000313" key="6">
    <source>
        <dbReference type="EMBL" id="GBG97194.1"/>
    </source>
</evidence>
<evidence type="ECO:0000313" key="7">
    <source>
        <dbReference type="Proteomes" id="UP000245021"/>
    </source>
</evidence>
<dbReference type="HAMAP" id="MF_01805">
    <property type="entry name" value="ScpA"/>
    <property type="match status" value="1"/>
</dbReference>
<dbReference type="GO" id="GO:0007059">
    <property type="term" value="P:chromosome segregation"/>
    <property type="evidence" value="ECO:0007669"/>
    <property type="project" value="UniProtKB-UniRule"/>
</dbReference>
<keyword evidence="1 5" id="KW-0132">Cell division</keyword>
<dbReference type="GO" id="GO:0051301">
    <property type="term" value="P:cell division"/>
    <property type="evidence" value="ECO:0007669"/>
    <property type="project" value="UniProtKB-KW"/>
</dbReference>
<dbReference type="InterPro" id="IPR023093">
    <property type="entry name" value="ScpA-like_C"/>
</dbReference>
<dbReference type="RefSeq" id="WP_109246152.1">
    <property type="nucleotide sequence ID" value="NZ_BFFO01000008.1"/>
</dbReference>